<dbReference type="AlphaFoldDB" id="A0A3S5AZK3"/>
<protein>
    <submittedName>
        <fullName evidence="1">Uncharacterized protein</fullName>
    </submittedName>
</protein>
<name>A0A3S5AZK3_9PLAT</name>
<evidence type="ECO:0000313" key="2">
    <source>
        <dbReference type="Proteomes" id="UP000784294"/>
    </source>
</evidence>
<comment type="caution">
    <text evidence="1">The sequence shown here is derived from an EMBL/GenBank/DDBJ whole genome shotgun (WGS) entry which is preliminary data.</text>
</comment>
<sequence>MYSRESSPLESSSSLFKPPSGLQLQASAGCITNTIGGNQIHLTSLTGSSTASATQINSGLMNTAAASITTSVFTTTTTTTPSVASTNPVFPSCSSASSSCSLYSYYSSNASSSSSSSSSSSTHSSQSSSSAYFSGASSSSAAVSPLAGAFSSLPSAALPAGGKLHHGSLAGSNSGSTGSNGNGASNIVTSLPGSISALGGLADGSVKLGSSGLGSPPSTPLSVDMSLVKSIESV</sequence>
<dbReference type="Proteomes" id="UP000784294">
    <property type="component" value="Unassembled WGS sequence"/>
</dbReference>
<proteinExistence type="predicted"/>
<keyword evidence="2" id="KW-1185">Reference proteome</keyword>
<accession>A0A3S5AZK3</accession>
<evidence type="ECO:0000313" key="1">
    <source>
        <dbReference type="EMBL" id="VEL41581.1"/>
    </source>
</evidence>
<organism evidence="1 2">
    <name type="scientific">Protopolystoma xenopodis</name>
    <dbReference type="NCBI Taxonomy" id="117903"/>
    <lineage>
        <taxon>Eukaryota</taxon>
        <taxon>Metazoa</taxon>
        <taxon>Spiralia</taxon>
        <taxon>Lophotrochozoa</taxon>
        <taxon>Platyhelminthes</taxon>
        <taxon>Monogenea</taxon>
        <taxon>Polyopisthocotylea</taxon>
        <taxon>Polystomatidea</taxon>
        <taxon>Polystomatidae</taxon>
        <taxon>Protopolystoma</taxon>
    </lineage>
</organism>
<dbReference type="PROSITE" id="PS51257">
    <property type="entry name" value="PROKAR_LIPOPROTEIN"/>
    <property type="match status" value="1"/>
</dbReference>
<dbReference type="EMBL" id="CAAALY010270002">
    <property type="protein sequence ID" value="VEL41581.1"/>
    <property type="molecule type" value="Genomic_DNA"/>
</dbReference>
<reference evidence="1" key="1">
    <citation type="submission" date="2018-11" db="EMBL/GenBank/DDBJ databases">
        <authorList>
            <consortium name="Pathogen Informatics"/>
        </authorList>
    </citation>
    <scope>NUCLEOTIDE SEQUENCE</scope>
</reference>
<gene>
    <name evidence="1" type="ORF">PXEA_LOCUS35021</name>
</gene>